<evidence type="ECO:0000256" key="2">
    <source>
        <dbReference type="SAM" id="Phobius"/>
    </source>
</evidence>
<evidence type="ECO:0000256" key="1">
    <source>
        <dbReference type="SAM" id="MobiDB-lite"/>
    </source>
</evidence>
<keyword evidence="2" id="KW-0812">Transmembrane</keyword>
<evidence type="ECO:0000259" key="3">
    <source>
        <dbReference type="Pfam" id="PF25607"/>
    </source>
</evidence>
<proteinExistence type="predicted"/>
<dbReference type="InterPro" id="IPR025738">
    <property type="entry name" value="BatD"/>
</dbReference>
<dbReference type="InterPro" id="IPR057699">
    <property type="entry name" value="DUF7939"/>
</dbReference>
<accession>A0A6P1DYB9</accession>
<dbReference type="Proteomes" id="UP000471640">
    <property type="component" value="Unassembled WGS sequence"/>
</dbReference>
<dbReference type="Pfam" id="PF25607">
    <property type="entry name" value="DUF7939"/>
    <property type="match status" value="1"/>
</dbReference>
<dbReference type="AlphaFoldDB" id="A0A6P1DYB9"/>
<keyword evidence="5" id="KW-1185">Reference proteome</keyword>
<evidence type="ECO:0000313" key="5">
    <source>
        <dbReference type="Proteomes" id="UP000471640"/>
    </source>
</evidence>
<dbReference type="PANTHER" id="PTHR40940">
    <property type="entry name" value="PROTEIN BATD-RELATED"/>
    <property type="match status" value="1"/>
</dbReference>
<name>A0A6P1DYB9_9GAMM</name>
<evidence type="ECO:0000313" key="4">
    <source>
        <dbReference type="EMBL" id="NEX21142.1"/>
    </source>
</evidence>
<feature type="compositionally biased region" description="Low complexity" evidence="1">
    <location>
        <begin position="405"/>
        <end position="418"/>
    </location>
</feature>
<feature type="transmembrane region" description="Helical" evidence="2">
    <location>
        <begin position="429"/>
        <end position="450"/>
    </location>
</feature>
<keyword evidence="2" id="KW-0472">Membrane</keyword>
<gene>
    <name evidence="4" type="ORF">G3480_12600</name>
</gene>
<sequence>MQVDRQRLSLDDILNARLIVEGDAQGEPDFSPLREDFDILSQGQSQVTSIVNGKISQTRQWTLQLAPLREGKLEIPAISLGKDRSDPVEVEVASGGQAAGETGPKPLFLKAEIETSSPYVQQVIDYRVKVYFRQEPQRAVLSEPRAEGATIQQYGEDRGYDESVDGQLYRVIERRYQVIPQRSGTLRIQAPRLEAMIPDPNRSRRDPFADLDEAFGGRLFQSFPQIPGVTHPGRRVVERAQDVEIEVRAQPSGADTPWLPATSVQLSDEWSPSPPSFRVGEPVTRTLTITAQGTTAAQLPELDLGAIQAAQVYPDQPKAEDLTTGPAPAAVKTFKVALVPTRAGALTLPEIRLPWWDTVADQQRVVVVPERSVQVAPAPGGTQQPVAPQPSPLPQSAPSAPPVPAAESPESPESLAPAKAGDREASAGLWPWLTLAIGLGWLLTLLWWFWERRARRASTRQARVEPRFVEEDFASLGSALQAVKAACLANDPRAARGGLIGWARQRWPADPPAGLEGIAARMDDETLSGRLRAIDRAIYAPPGTAWDGAGAWAELESALKAASQRSTRPDAQAIPDLYPQV</sequence>
<protein>
    <submittedName>
        <fullName evidence="4">Protein BatD</fullName>
    </submittedName>
</protein>
<organism evidence="4 5">
    <name type="scientific">Thiorhodococcus mannitoliphagus</name>
    <dbReference type="NCBI Taxonomy" id="329406"/>
    <lineage>
        <taxon>Bacteria</taxon>
        <taxon>Pseudomonadati</taxon>
        <taxon>Pseudomonadota</taxon>
        <taxon>Gammaproteobacteria</taxon>
        <taxon>Chromatiales</taxon>
        <taxon>Chromatiaceae</taxon>
        <taxon>Thiorhodococcus</taxon>
    </lineage>
</organism>
<dbReference type="EMBL" id="JAAIJR010000045">
    <property type="protein sequence ID" value="NEX21142.1"/>
    <property type="molecule type" value="Genomic_DNA"/>
</dbReference>
<dbReference type="PANTHER" id="PTHR40940:SF1">
    <property type="entry name" value="PROTEIN BATD"/>
    <property type="match status" value="1"/>
</dbReference>
<feature type="compositionally biased region" description="Pro residues" evidence="1">
    <location>
        <begin position="387"/>
        <end position="404"/>
    </location>
</feature>
<reference evidence="4 5" key="2">
    <citation type="submission" date="2020-02" db="EMBL/GenBank/DDBJ databases">
        <title>Genome sequences of Thiorhodococcus mannitoliphagus and Thiorhodococcus minor, purple sulfur photosynthetic bacteria in the gammaproteobacterial family, Chromatiaceae.</title>
        <authorList>
            <person name="Aviles F.A."/>
            <person name="Meyer T.E."/>
            <person name="Kyndt J.A."/>
        </authorList>
    </citation>
    <scope>NUCLEOTIDE SEQUENCE [LARGE SCALE GENOMIC DNA]</scope>
    <source>
        <strain evidence="4 5">DSM 18266</strain>
    </source>
</reference>
<comment type="caution">
    <text evidence="4">The sequence shown here is derived from an EMBL/GenBank/DDBJ whole genome shotgun (WGS) entry which is preliminary data.</text>
</comment>
<dbReference type="Pfam" id="PF13584">
    <property type="entry name" value="BatD"/>
    <property type="match status" value="1"/>
</dbReference>
<keyword evidence="2" id="KW-1133">Transmembrane helix</keyword>
<reference evidence="5" key="1">
    <citation type="journal article" date="2020" name="Microbiol. Resour. Announc.">
        <title>Draft Genome Sequences of Thiorhodococcus mannitoliphagus and Thiorhodococcus minor, Purple Sulfur Photosynthetic Bacteria in the Gammaproteobacterial Family Chromatiaceae.</title>
        <authorList>
            <person name="Aviles F.A."/>
            <person name="Meyer T.E."/>
            <person name="Kyndt J.A."/>
        </authorList>
    </citation>
    <scope>NUCLEOTIDE SEQUENCE [LARGE SCALE GENOMIC DNA]</scope>
    <source>
        <strain evidence="5">DSM 18266</strain>
    </source>
</reference>
<feature type="domain" description="DUF7939" evidence="3">
    <location>
        <begin position="478"/>
        <end position="561"/>
    </location>
</feature>
<feature type="region of interest" description="Disordered" evidence="1">
    <location>
        <begin position="376"/>
        <end position="420"/>
    </location>
</feature>